<reference evidence="1" key="1">
    <citation type="submission" date="2019-04" db="EMBL/GenBank/DDBJ databases">
        <title>Microbes associate with the intestines of laboratory mice.</title>
        <authorList>
            <person name="Navarre W."/>
            <person name="Wong E."/>
            <person name="Huang K."/>
            <person name="Tropini C."/>
            <person name="Ng K."/>
            <person name="Yu B."/>
        </authorList>
    </citation>
    <scope>NUCLEOTIDE SEQUENCE</scope>
    <source>
        <strain evidence="1">NM09_H32</strain>
    </source>
</reference>
<keyword evidence="2" id="KW-1185">Reference proteome</keyword>
<comment type="caution">
    <text evidence="1">The sequence shown here is derived from an EMBL/GenBank/DDBJ whole genome shotgun (WGS) entry which is preliminary data.</text>
</comment>
<organism evidence="1 2">
    <name type="scientific">Dubosiella muris</name>
    <dbReference type="NCBI Taxonomy" id="3038133"/>
    <lineage>
        <taxon>Bacteria</taxon>
        <taxon>Bacillati</taxon>
        <taxon>Bacillota</taxon>
        <taxon>Erysipelotrichia</taxon>
        <taxon>Erysipelotrichales</taxon>
        <taxon>Erysipelotrichaceae</taxon>
        <taxon>Dubosiella</taxon>
    </lineage>
</organism>
<evidence type="ECO:0000313" key="2">
    <source>
        <dbReference type="Proteomes" id="UP000308836"/>
    </source>
</evidence>
<dbReference type="EMBL" id="SRYG01000006">
    <property type="protein sequence ID" value="TGY66489.1"/>
    <property type="molecule type" value="Genomic_DNA"/>
</dbReference>
<proteinExistence type="predicted"/>
<gene>
    <name evidence="1" type="ORF">E5336_04125</name>
</gene>
<protein>
    <submittedName>
        <fullName evidence="1">Glycosyltransferase family 2 protein</fullName>
    </submittedName>
</protein>
<evidence type="ECO:0000313" key="1">
    <source>
        <dbReference type="EMBL" id="TGY66489.1"/>
    </source>
</evidence>
<sequence>MNELVSIVVPIYNVEKYLSKCIDSLISQTYKNLEIILVNDGSTDQSGEIAQQYAKQDSRIRYIVQKNKGLGGARNTGLEYAKGNYILFIDSDDYIRNNMVEKMAKVLEKNNLDIVVCEYERVNENGECIESHQLPFLEQKVYEPLHQKEVLLMDPAAWNKMYKRELFEHTNLRFPDRVWYEDLRTTPKLIAQAKRVGFLHEPFYLYLQRASSIMNSTTLSRQAESLQAMDDLIHYFKANHLYKTYEKELEFLCIAHVYVFGINRVARIPHSKAMIQKFKEYTVENFPNFHSNPYFSLFTPKEKKFYEWIDHNQIWKIQLGDKVKKEVKKWKKH</sequence>
<accession>A0AC61R8F5</accession>
<dbReference type="Proteomes" id="UP000308836">
    <property type="component" value="Unassembled WGS sequence"/>
</dbReference>
<name>A0AC61R8F5_9FIRM</name>